<evidence type="ECO:0000313" key="4">
    <source>
        <dbReference type="Proteomes" id="UP000240400"/>
    </source>
</evidence>
<feature type="signal peptide" evidence="2">
    <location>
        <begin position="1"/>
        <end position="19"/>
    </location>
</feature>
<feature type="compositionally biased region" description="Basic and acidic residues" evidence="1">
    <location>
        <begin position="36"/>
        <end position="74"/>
    </location>
</feature>
<protein>
    <recommendedName>
        <fullName evidence="5">Pathogenicity island protein</fullName>
    </recommendedName>
</protein>
<proteinExistence type="predicted"/>
<sequence length="153" mass="15557">MIIAALIVSLLGIFNNANAAESKDKVKLSQPNESTLHIEERDGVTSTQDDKGVVTLKDQKGKTEKLPTEAKDKDDKDVVLKYKETKDGYDIQVLDKYQKEGWAKCTLGTAGGTGTGGLGGAGVGSAVPGIGTVAGGIVGGVSGAATGAAASCF</sequence>
<comment type="caution">
    <text evidence="3">The sequence shown here is derived from an EMBL/GenBank/DDBJ whole genome shotgun (WGS) entry which is preliminary data.</text>
</comment>
<dbReference type="EMBL" id="PZHR01000094">
    <property type="protein sequence ID" value="PTK57758.1"/>
    <property type="molecule type" value="Genomic_DNA"/>
</dbReference>
<gene>
    <name evidence="3" type="ORF">BUZ61_12005</name>
</gene>
<feature type="region of interest" description="Disordered" evidence="1">
    <location>
        <begin position="25"/>
        <end position="74"/>
    </location>
</feature>
<evidence type="ECO:0000313" key="3">
    <source>
        <dbReference type="EMBL" id="PTK57758.1"/>
    </source>
</evidence>
<reference evidence="3 4" key="1">
    <citation type="journal article" date="2016" name="Front. Microbiol.">
        <title>Comprehensive Phylogenetic Analysis of Bovine Non-aureus Staphylococci Species Based on Whole-Genome Sequencing.</title>
        <authorList>
            <person name="Naushad S."/>
            <person name="Barkema H.W."/>
            <person name="Luby C."/>
            <person name="Condas L.A."/>
            <person name="Nobrega D.B."/>
            <person name="Carson D.A."/>
            <person name="De Buck J."/>
        </authorList>
    </citation>
    <scope>NUCLEOTIDE SEQUENCE [LARGE SCALE GENOMIC DNA]</scope>
    <source>
        <strain evidence="3 4">SNUC 4337</strain>
    </source>
</reference>
<feature type="chain" id="PRO_5043160873" description="Pathogenicity island protein" evidence="2">
    <location>
        <begin position="20"/>
        <end position="153"/>
    </location>
</feature>
<keyword evidence="2" id="KW-0732">Signal</keyword>
<organism evidence="3 4">
    <name type="scientific">Staphylococcus nepalensis</name>
    <dbReference type="NCBI Taxonomy" id="214473"/>
    <lineage>
        <taxon>Bacteria</taxon>
        <taxon>Bacillati</taxon>
        <taxon>Bacillota</taxon>
        <taxon>Bacilli</taxon>
        <taxon>Bacillales</taxon>
        <taxon>Staphylococcaceae</taxon>
        <taxon>Staphylococcus</taxon>
    </lineage>
</organism>
<name>A0A2T4S7X0_9STAP</name>
<evidence type="ECO:0000256" key="1">
    <source>
        <dbReference type="SAM" id="MobiDB-lite"/>
    </source>
</evidence>
<evidence type="ECO:0000256" key="2">
    <source>
        <dbReference type="SAM" id="SignalP"/>
    </source>
</evidence>
<dbReference type="AlphaFoldDB" id="A0A2T4S7X0"/>
<accession>A0A2T4S7X0</accession>
<evidence type="ECO:0008006" key="5">
    <source>
        <dbReference type="Google" id="ProtNLM"/>
    </source>
</evidence>
<dbReference type="Proteomes" id="UP000240400">
    <property type="component" value="Unassembled WGS sequence"/>
</dbReference>